<keyword evidence="2" id="KW-1185">Reference proteome</keyword>
<evidence type="ECO:0000313" key="2">
    <source>
        <dbReference type="Proteomes" id="UP001064087"/>
    </source>
</evidence>
<gene>
    <name evidence="1" type="ORF">N7U68_10660</name>
</gene>
<dbReference type="EMBL" id="CP106738">
    <property type="protein sequence ID" value="UXX85065.1"/>
    <property type="molecule type" value="Genomic_DNA"/>
</dbReference>
<sequence length="42" mass="4380">MRCHMECAARMPVFLAPAFGTGVGPRGAGVTRECARAGTIET</sequence>
<protein>
    <submittedName>
        <fullName evidence="1">Uncharacterized protein</fullName>
    </submittedName>
</protein>
<proteinExistence type="predicted"/>
<evidence type="ECO:0000313" key="1">
    <source>
        <dbReference type="EMBL" id="UXX85065.1"/>
    </source>
</evidence>
<dbReference type="RefSeq" id="WP_263049102.1">
    <property type="nucleotide sequence ID" value="NZ_CP106738.1"/>
</dbReference>
<accession>A0ABY6DHP5</accession>
<organism evidence="1 2">
    <name type="scientific">Roseovarius pelagicus</name>
    <dbReference type="NCBI Taxonomy" id="2980108"/>
    <lineage>
        <taxon>Bacteria</taxon>
        <taxon>Pseudomonadati</taxon>
        <taxon>Pseudomonadota</taxon>
        <taxon>Alphaproteobacteria</taxon>
        <taxon>Rhodobacterales</taxon>
        <taxon>Roseobacteraceae</taxon>
        <taxon>Roseovarius</taxon>
    </lineage>
</organism>
<name>A0ABY6DHP5_9RHOB</name>
<reference evidence="1" key="1">
    <citation type="submission" date="2022-10" db="EMBL/GenBank/DDBJ databases">
        <title>Roseovarius pelagicus sp. nov., isolated from Arctic seawater.</title>
        <authorList>
            <person name="Hong Y.W."/>
            <person name="Hwang C.Y."/>
        </authorList>
    </citation>
    <scope>NUCLEOTIDE SEQUENCE</scope>
    <source>
        <strain evidence="1">HL-MP18</strain>
    </source>
</reference>
<dbReference type="Proteomes" id="UP001064087">
    <property type="component" value="Chromosome"/>
</dbReference>